<dbReference type="InParanoid" id="A0A165L0V1"/>
<sequence>MDRFRPNLPLDPFEQMEPHFGRAAWLLDPDVLDDFAASSATQRDVLLVVGEPTPESLRPLLTSTHLAHSLVIVATSNAFDAQTLCPVEWTRPSVRILRLDSPLQVQDGGGARFIHVLEWAERVARVWRANPDSKQRVIERFEADDDLVPGRAANGGGQGHALSQKTSDASLRSAWLTPPSLHGHGSPSSSPRTSVVMMESPNASASSLPVPSSFRAPKGQRRPSNLPHADPSKRPFDALLNFMPPQSILSPKGLLKQAIMVTTLSRPFLTVPVTTPRPPPSQRHSQAGTLPGPRQRSGSTPDIQHRRSSTLNPDRSPPSTSSTPGATTPIRPRSGYFPPSSSRASHILHILPDFADDDGAHGHAALVRALEAFILNFSDAGLAEREERARPFILDDASLGEPVQREGWGVLDAVLAGALDRGTGTSGRALDRRAWLAGAADIELRVPGEPAPPSAAMRSRSSGKGKQRAVETALPSPPPSPPQVPAMMVTPPSAVDGSIQQQQQFHHHSSPSPLTLTPESEKDVAGTASDEKAGMKRRKSHDSNGSSQAGNGCLGMSSRGATKSETAVAQRKRRWWWPFSSSKNAPPVSVS</sequence>
<evidence type="ECO:0000313" key="3">
    <source>
        <dbReference type="Proteomes" id="UP000077266"/>
    </source>
</evidence>
<evidence type="ECO:0000256" key="1">
    <source>
        <dbReference type="SAM" id="MobiDB-lite"/>
    </source>
</evidence>
<feature type="compositionally biased region" description="Basic and acidic residues" evidence="1">
    <location>
        <begin position="519"/>
        <end position="534"/>
    </location>
</feature>
<proteinExistence type="predicted"/>
<feature type="compositionally biased region" description="Low complexity" evidence="1">
    <location>
        <begin position="317"/>
        <end position="329"/>
    </location>
</feature>
<feature type="region of interest" description="Disordered" evidence="1">
    <location>
        <begin position="445"/>
        <end position="591"/>
    </location>
</feature>
<protein>
    <submittedName>
        <fullName evidence="2">Uncharacterized protein</fullName>
    </submittedName>
</protein>
<feature type="compositionally biased region" description="Pro residues" evidence="1">
    <location>
        <begin position="475"/>
        <end position="484"/>
    </location>
</feature>
<dbReference type="OrthoDB" id="3265311at2759"/>
<organism evidence="2 3">
    <name type="scientific">Exidia glandulosa HHB12029</name>
    <dbReference type="NCBI Taxonomy" id="1314781"/>
    <lineage>
        <taxon>Eukaryota</taxon>
        <taxon>Fungi</taxon>
        <taxon>Dikarya</taxon>
        <taxon>Basidiomycota</taxon>
        <taxon>Agaricomycotina</taxon>
        <taxon>Agaricomycetes</taxon>
        <taxon>Auriculariales</taxon>
        <taxon>Exidiaceae</taxon>
        <taxon>Exidia</taxon>
    </lineage>
</organism>
<feature type="compositionally biased region" description="Polar residues" evidence="1">
    <location>
        <begin position="579"/>
        <end position="591"/>
    </location>
</feature>
<reference evidence="2 3" key="1">
    <citation type="journal article" date="2016" name="Mol. Biol. Evol.">
        <title>Comparative Genomics of Early-Diverging Mushroom-Forming Fungi Provides Insights into the Origins of Lignocellulose Decay Capabilities.</title>
        <authorList>
            <person name="Nagy L.G."/>
            <person name="Riley R."/>
            <person name="Tritt A."/>
            <person name="Adam C."/>
            <person name="Daum C."/>
            <person name="Floudas D."/>
            <person name="Sun H."/>
            <person name="Yadav J.S."/>
            <person name="Pangilinan J."/>
            <person name="Larsson K.H."/>
            <person name="Matsuura K."/>
            <person name="Barry K."/>
            <person name="Labutti K."/>
            <person name="Kuo R."/>
            <person name="Ohm R.A."/>
            <person name="Bhattacharya S.S."/>
            <person name="Shirouzu T."/>
            <person name="Yoshinaga Y."/>
            <person name="Martin F.M."/>
            <person name="Grigoriev I.V."/>
            <person name="Hibbett D.S."/>
        </authorList>
    </citation>
    <scope>NUCLEOTIDE SEQUENCE [LARGE SCALE GENOMIC DNA]</scope>
    <source>
        <strain evidence="2 3">HHB12029</strain>
    </source>
</reference>
<dbReference type="EMBL" id="KV425933">
    <property type="protein sequence ID" value="KZV97180.1"/>
    <property type="molecule type" value="Genomic_DNA"/>
</dbReference>
<keyword evidence="3" id="KW-1185">Reference proteome</keyword>
<feature type="region of interest" description="Disordered" evidence="1">
    <location>
        <begin position="147"/>
        <end position="238"/>
    </location>
</feature>
<dbReference type="Proteomes" id="UP000077266">
    <property type="component" value="Unassembled WGS sequence"/>
</dbReference>
<accession>A0A165L0V1</accession>
<feature type="compositionally biased region" description="Polar residues" evidence="1">
    <location>
        <begin position="201"/>
        <end position="210"/>
    </location>
</feature>
<gene>
    <name evidence="2" type="ORF">EXIGLDRAFT_764635</name>
</gene>
<dbReference type="AlphaFoldDB" id="A0A165L0V1"/>
<evidence type="ECO:0000313" key="2">
    <source>
        <dbReference type="EMBL" id="KZV97180.1"/>
    </source>
</evidence>
<dbReference type="STRING" id="1314781.A0A165L0V1"/>
<feature type="compositionally biased region" description="Low complexity" evidence="1">
    <location>
        <begin position="500"/>
        <end position="518"/>
    </location>
</feature>
<name>A0A165L0V1_EXIGL</name>
<feature type="region of interest" description="Disordered" evidence="1">
    <location>
        <begin position="270"/>
        <end position="341"/>
    </location>
</feature>
<feature type="compositionally biased region" description="Low complexity" evidence="1">
    <location>
        <begin position="178"/>
        <end position="191"/>
    </location>
</feature>
<feature type="compositionally biased region" description="Polar residues" evidence="1">
    <location>
        <begin position="161"/>
        <end position="170"/>
    </location>
</feature>